<sequence>MGDSVKSAVRPAVKVPPGTLPFAAAAVGECEGRRPRGRPAGRCATRDDLVQAGIGIFTEQGFASTGIDAVLREVGVPKGSFYHYFASKEEFGLAVIDGYARHYDDKLARQFGDARIAPLDRFGGFLVEARRGMRKHGFRKGCLVGNLGQEFGCAHEMFAKRLAAVLKGWQRVVGACLREAQAAGELAATADVDKLAKLFWIGWEGAVMRARLERSSRPLDIFMEFYLAQLRPT</sequence>
<evidence type="ECO:0000256" key="1">
    <source>
        <dbReference type="ARBA" id="ARBA00023015"/>
    </source>
</evidence>
<dbReference type="InterPro" id="IPR009057">
    <property type="entry name" value="Homeodomain-like_sf"/>
</dbReference>
<dbReference type="Proteomes" id="UP000807785">
    <property type="component" value="Unassembled WGS sequence"/>
</dbReference>
<protein>
    <submittedName>
        <fullName evidence="6">TetR/AcrR family transcriptional regulator</fullName>
    </submittedName>
</protein>
<dbReference type="PRINTS" id="PR00455">
    <property type="entry name" value="HTHTETR"/>
</dbReference>
<dbReference type="AlphaFoldDB" id="A0A9D7HV95"/>
<feature type="domain" description="HTH tetR-type" evidence="5">
    <location>
        <begin position="43"/>
        <end position="103"/>
    </location>
</feature>
<dbReference type="PROSITE" id="PS50977">
    <property type="entry name" value="HTH_TETR_2"/>
    <property type="match status" value="1"/>
</dbReference>
<dbReference type="Gene3D" id="1.10.357.10">
    <property type="entry name" value="Tetracycline Repressor, domain 2"/>
    <property type="match status" value="1"/>
</dbReference>
<dbReference type="InterPro" id="IPR036271">
    <property type="entry name" value="Tet_transcr_reg_TetR-rel_C_sf"/>
</dbReference>
<evidence type="ECO:0000256" key="3">
    <source>
        <dbReference type="ARBA" id="ARBA00023163"/>
    </source>
</evidence>
<dbReference type="PANTHER" id="PTHR47506:SF6">
    <property type="entry name" value="HTH-TYPE TRANSCRIPTIONAL REPRESSOR NEMR"/>
    <property type="match status" value="1"/>
</dbReference>
<evidence type="ECO:0000313" key="6">
    <source>
        <dbReference type="EMBL" id="MBK6974455.1"/>
    </source>
</evidence>
<dbReference type="SUPFAM" id="SSF46689">
    <property type="entry name" value="Homeodomain-like"/>
    <property type="match status" value="1"/>
</dbReference>
<proteinExistence type="predicted"/>
<dbReference type="InterPro" id="IPR001647">
    <property type="entry name" value="HTH_TetR"/>
</dbReference>
<keyword evidence="2 4" id="KW-0238">DNA-binding</keyword>
<evidence type="ECO:0000256" key="4">
    <source>
        <dbReference type="PROSITE-ProRule" id="PRU00335"/>
    </source>
</evidence>
<name>A0A9D7HV95_9PROT</name>
<gene>
    <name evidence="6" type="ORF">IPH26_16405</name>
</gene>
<dbReference type="PANTHER" id="PTHR47506">
    <property type="entry name" value="TRANSCRIPTIONAL REGULATORY PROTEIN"/>
    <property type="match status" value="1"/>
</dbReference>
<evidence type="ECO:0000259" key="5">
    <source>
        <dbReference type="PROSITE" id="PS50977"/>
    </source>
</evidence>
<dbReference type="Pfam" id="PF16925">
    <property type="entry name" value="TetR_C_13"/>
    <property type="match status" value="1"/>
</dbReference>
<dbReference type="EMBL" id="JADJEV010000004">
    <property type="protein sequence ID" value="MBK6974455.1"/>
    <property type="molecule type" value="Genomic_DNA"/>
</dbReference>
<dbReference type="Pfam" id="PF00440">
    <property type="entry name" value="TetR_N"/>
    <property type="match status" value="1"/>
</dbReference>
<dbReference type="SUPFAM" id="SSF48498">
    <property type="entry name" value="Tetracyclin repressor-like, C-terminal domain"/>
    <property type="match status" value="1"/>
</dbReference>
<keyword evidence="3" id="KW-0804">Transcription</keyword>
<feature type="DNA-binding region" description="H-T-H motif" evidence="4">
    <location>
        <begin position="66"/>
        <end position="85"/>
    </location>
</feature>
<evidence type="ECO:0000256" key="2">
    <source>
        <dbReference type="ARBA" id="ARBA00023125"/>
    </source>
</evidence>
<evidence type="ECO:0000313" key="7">
    <source>
        <dbReference type="Proteomes" id="UP000807785"/>
    </source>
</evidence>
<reference evidence="6" key="1">
    <citation type="submission" date="2020-10" db="EMBL/GenBank/DDBJ databases">
        <title>Connecting structure to function with the recovery of over 1000 high-quality activated sludge metagenome-assembled genomes encoding full-length rRNA genes using long-read sequencing.</title>
        <authorList>
            <person name="Singleton C.M."/>
            <person name="Petriglieri F."/>
            <person name="Kristensen J.M."/>
            <person name="Kirkegaard R.H."/>
            <person name="Michaelsen T.Y."/>
            <person name="Andersen M.H."/>
            <person name="Karst S.M."/>
            <person name="Dueholm M.S."/>
            <person name="Nielsen P.H."/>
            <person name="Albertsen M."/>
        </authorList>
    </citation>
    <scope>NUCLEOTIDE SEQUENCE</scope>
    <source>
        <strain evidence="6">Bjer_18-Q3-R1-45_BAT3C.347</strain>
    </source>
</reference>
<dbReference type="InterPro" id="IPR011075">
    <property type="entry name" value="TetR_C"/>
</dbReference>
<comment type="caution">
    <text evidence="6">The sequence shown here is derived from an EMBL/GenBank/DDBJ whole genome shotgun (WGS) entry which is preliminary data.</text>
</comment>
<dbReference type="GO" id="GO:0003677">
    <property type="term" value="F:DNA binding"/>
    <property type="evidence" value="ECO:0007669"/>
    <property type="project" value="UniProtKB-UniRule"/>
</dbReference>
<keyword evidence="1" id="KW-0805">Transcription regulation</keyword>
<accession>A0A9D7HV95</accession>
<organism evidence="6 7">
    <name type="scientific">Candidatus Methylophosphatis roskildensis</name>
    <dbReference type="NCBI Taxonomy" id="2899263"/>
    <lineage>
        <taxon>Bacteria</taxon>
        <taxon>Pseudomonadati</taxon>
        <taxon>Pseudomonadota</taxon>
        <taxon>Betaproteobacteria</taxon>
        <taxon>Nitrosomonadales</taxon>
        <taxon>Sterolibacteriaceae</taxon>
        <taxon>Candidatus Methylophosphatis</taxon>
    </lineage>
</organism>